<evidence type="ECO:0000313" key="2">
    <source>
        <dbReference type="Proteomes" id="UP000027850"/>
    </source>
</evidence>
<proteinExistence type="predicted"/>
<reference evidence="1 2" key="1">
    <citation type="submission" date="2014-04" db="EMBL/GenBank/DDBJ databases">
        <authorList>
            <person name="Sears C."/>
            <person name="Carroll K."/>
            <person name="Sack B.R."/>
            <person name="Qadri F."/>
            <person name="Myers L.L."/>
            <person name="Chung G.-T."/>
            <person name="Escheverria P."/>
            <person name="Fraser C.M."/>
            <person name="Sadzewicz L."/>
            <person name="Shefchek K.A."/>
            <person name="Tallon L."/>
            <person name="Das S.P."/>
            <person name="Daugherty S."/>
            <person name="Mongodin E.F."/>
        </authorList>
    </citation>
    <scope>NUCLEOTIDE SEQUENCE [LARGE SCALE GENOMIC DNA]</scope>
    <source>
        <strain evidence="1 2">3776 D15 i</strain>
    </source>
</reference>
<organism evidence="1 2">
    <name type="scientific">Parabacteroides distasonis str. 3776 D15 i</name>
    <dbReference type="NCBI Taxonomy" id="1339342"/>
    <lineage>
        <taxon>Bacteria</taxon>
        <taxon>Pseudomonadati</taxon>
        <taxon>Bacteroidota</taxon>
        <taxon>Bacteroidia</taxon>
        <taxon>Bacteroidales</taxon>
        <taxon>Tannerellaceae</taxon>
        <taxon>Parabacteroides</taxon>
    </lineage>
</organism>
<protein>
    <submittedName>
        <fullName evidence="1">Uncharacterized protein</fullName>
    </submittedName>
</protein>
<accession>A0AB34LJE9</accession>
<gene>
    <name evidence="1" type="ORF">M091_3491</name>
</gene>
<dbReference type="Proteomes" id="UP000027850">
    <property type="component" value="Unassembled WGS sequence"/>
</dbReference>
<dbReference type="AlphaFoldDB" id="A0AB34LJE9"/>
<name>A0AB34LJE9_PARDI</name>
<sequence>MCWHFWHWFYFLDENTVEYVSKKREPVVYIINETENGI</sequence>
<evidence type="ECO:0000313" key="1">
    <source>
        <dbReference type="EMBL" id="KDS41237.1"/>
    </source>
</evidence>
<comment type="caution">
    <text evidence="1">The sequence shown here is derived from an EMBL/GenBank/DDBJ whole genome shotgun (WGS) entry which is preliminary data.</text>
</comment>
<dbReference type="EMBL" id="JNHK01000015">
    <property type="protein sequence ID" value="KDS41237.1"/>
    <property type="molecule type" value="Genomic_DNA"/>
</dbReference>